<evidence type="ECO:0008006" key="2">
    <source>
        <dbReference type="Google" id="ProtNLM"/>
    </source>
</evidence>
<accession>A0A645F7J7</accession>
<dbReference type="PIRSF" id="PIRSF019302">
    <property type="entry name" value="UCP019302"/>
    <property type="match status" value="1"/>
</dbReference>
<sequence length="105" mass="11270">MAFADNLKQLPGVSHLAAINLLAADDTVVGVIENKPGQAGSLVVYNHLAQIHGAIGPDASRKGLELYAEHTEDARQNPGKHPNIDRLIGLVERNETLKVKQVFAV</sequence>
<dbReference type="Pfam" id="PF10084">
    <property type="entry name" value="DUF2322"/>
    <property type="match status" value="1"/>
</dbReference>
<dbReference type="AlphaFoldDB" id="A0A645F7J7"/>
<comment type="caution">
    <text evidence="1">The sequence shown here is derived from an EMBL/GenBank/DDBJ whole genome shotgun (WGS) entry which is preliminary data.</text>
</comment>
<organism evidence="1">
    <name type="scientific">bioreactor metagenome</name>
    <dbReference type="NCBI Taxonomy" id="1076179"/>
    <lineage>
        <taxon>unclassified sequences</taxon>
        <taxon>metagenomes</taxon>
        <taxon>ecological metagenomes</taxon>
    </lineage>
</organism>
<proteinExistence type="predicted"/>
<name>A0A645F7J7_9ZZZZ</name>
<dbReference type="EMBL" id="VSSQ01055421">
    <property type="protein sequence ID" value="MPN09319.1"/>
    <property type="molecule type" value="Genomic_DNA"/>
</dbReference>
<gene>
    <name evidence="1" type="ORF">SDC9_156608</name>
</gene>
<dbReference type="InterPro" id="IPR016755">
    <property type="entry name" value="UCP019302"/>
</dbReference>
<evidence type="ECO:0000313" key="1">
    <source>
        <dbReference type="EMBL" id="MPN09319.1"/>
    </source>
</evidence>
<protein>
    <recommendedName>
        <fullName evidence="2">DUF2322 domain-containing protein</fullName>
    </recommendedName>
</protein>
<reference evidence="1" key="1">
    <citation type="submission" date="2019-08" db="EMBL/GenBank/DDBJ databases">
        <authorList>
            <person name="Kucharzyk K."/>
            <person name="Murdoch R.W."/>
            <person name="Higgins S."/>
            <person name="Loffler F."/>
        </authorList>
    </citation>
    <scope>NUCLEOTIDE SEQUENCE</scope>
</reference>